<keyword evidence="4" id="KW-1185">Reference proteome</keyword>
<comment type="caution">
    <text evidence="3">The sequence shown here is derived from an EMBL/GenBank/DDBJ whole genome shotgun (WGS) entry which is preliminary data.</text>
</comment>
<gene>
    <name evidence="3" type="primary">TBC1D5</name>
    <name evidence="3" type="ORF">OS493_028049</name>
</gene>
<evidence type="ECO:0000313" key="4">
    <source>
        <dbReference type="Proteomes" id="UP001163046"/>
    </source>
</evidence>
<dbReference type="Pfam" id="PF00566">
    <property type="entry name" value="RabGAP-TBC"/>
    <property type="match status" value="1"/>
</dbReference>
<proteinExistence type="predicted"/>
<reference evidence="3" key="1">
    <citation type="submission" date="2023-01" db="EMBL/GenBank/DDBJ databases">
        <title>Genome assembly of the deep-sea coral Lophelia pertusa.</title>
        <authorList>
            <person name="Herrera S."/>
            <person name="Cordes E."/>
        </authorList>
    </citation>
    <scope>NUCLEOTIDE SEQUENCE</scope>
    <source>
        <strain evidence="3">USNM1676648</strain>
        <tissue evidence="3">Polyp</tissue>
    </source>
</reference>
<evidence type="ECO:0000259" key="2">
    <source>
        <dbReference type="PROSITE" id="PS50086"/>
    </source>
</evidence>
<dbReference type="Proteomes" id="UP001163046">
    <property type="component" value="Unassembled WGS sequence"/>
</dbReference>
<evidence type="ECO:0000313" key="3">
    <source>
        <dbReference type="EMBL" id="KAJ7389994.1"/>
    </source>
</evidence>
<dbReference type="EMBL" id="MU825422">
    <property type="protein sequence ID" value="KAJ7389994.1"/>
    <property type="molecule type" value="Genomic_DNA"/>
</dbReference>
<dbReference type="SUPFAM" id="SSF47923">
    <property type="entry name" value="Ypt/Rab-GAP domain of gyp1p"/>
    <property type="match status" value="1"/>
</dbReference>
<organism evidence="3 4">
    <name type="scientific">Desmophyllum pertusum</name>
    <dbReference type="NCBI Taxonomy" id="174260"/>
    <lineage>
        <taxon>Eukaryota</taxon>
        <taxon>Metazoa</taxon>
        <taxon>Cnidaria</taxon>
        <taxon>Anthozoa</taxon>
        <taxon>Hexacorallia</taxon>
        <taxon>Scleractinia</taxon>
        <taxon>Caryophylliina</taxon>
        <taxon>Caryophylliidae</taxon>
        <taxon>Desmophyllum</taxon>
    </lineage>
</organism>
<dbReference type="AlphaFoldDB" id="A0A9X0A1N8"/>
<sequence length="108" mass="12874">MLRKYDPELWVHMKNLDITPQVYGLRWIRLLFGREFPMDDVLVLWDALFADGPMLDLVDYIYISMLGAIRDKLLRGSYSACMGYLMKSPRVYDDVYHYVKKCVDNERK</sequence>
<dbReference type="InterPro" id="IPR000195">
    <property type="entry name" value="Rab-GAP-TBC_dom"/>
</dbReference>
<keyword evidence="1" id="KW-0343">GTPase activation</keyword>
<name>A0A9X0A1N8_9CNID</name>
<evidence type="ECO:0000256" key="1">
    <source>
        <dbReference type="ARBA" id="ARBA00022468"/>
    </source>
</evidence>
<dbReference type="Gene3D" id="1.10.472.80">
    <property type="entry name" value="Ypt/Rab-GAP domain of gyp1p, domain 3"/>
    <property type="match status" value="1"/>
</dbReference>
<dbReference type="GO" id="GO:0005096">
    <property type="term" value="F:GTPase activator activity"/>
    <property type="evidence" value="ECO:0007669"/>
    <property type="project" value="UniProtKB-KW"/>
</dbReference>
<dbReference type="FunFam" id="1.10.472.80:FF:000038">
    <property type="entry name" value="TBC1 domain family member 5"/>
    <property type="match status" value="1"/>
</dbReference>
<protein>
    <submittedName>
        <fullName evidence="3">TBC1 domain, member 5</fullName>
    </submittedName>
</protein>
<dbReference type="PROSITE" id="PS50086">
    <property type="entry name" value="TBC_RABGAP"/>
    <property type="match status" value="1"/>
</dbReference>
<feature type="domain" description="Rab-GAP TBC" evidence="2">
    <location>
        <begin position="1"/>
        <end position="52"/>
    </location>
</feature>
<dbReference type="OrthoDB" id="27140at2759"/>
<dbReference type="PANTHER" id="PTHR22957">
    <property type="entry name" value="TBC1 DOMAIN FAMILY MEMBER GTPASE-ACTIVATING PROTEIN"/>
    <property type="match status" value="1"/>
</dbReference>
<dbReference type="InterPro" id="IPR035969">
    <property type="entry name" value="Rab-GAP_TBC_sf"/>
</dbReference>
<dbReference type="PANTHER" id="PTHR22957:SF337">
    <property type="entry name" value="TBC1 DOMAIN FAMILY MEMBER 5"/>
    <property type="match status" value="1"/>
</dbReference>
<accession>A0A9X0A1N8</accession>